<organism evidence="2 3">
    <name type="scientific">Fibroporia radiculosa</name>
    <dbReference type="NCBI Taxonomy" id="599839"/>
    <lineage>
        <taxon>Eukaryota</taxon>
        <taxon>Fungi</taxon>
        <taxon>Dikarya</taxon>
        <taxon>Basidiomycota</taxon>
        <taxon>Agaricomycotina</taxon>
        <taxon>Agaricomycetes</taxon>
        <taxon>Polyporales</taxon>
        <taxon>Fibroporiaceae</taxon>
        <taxon>Fibroporia</taxon>
    </lineage>
</organism>
<evidence type="ECO:0000259" key="1">
    <source>
        <dbReference type="Pfam" id="PF22041"/>
    </source>
</evidence>
<dbReference type="RefSeq" id="XP_012183392.1">
    <property type="nucleotide sequence ID" value="XM_012328002.1"/>
</dbReference>
<proteinExistence type="predicted"/>
<gene>
    <name evidence="2" type="ORF">FIBRA_06269</name>
</gene>
<dbReference type="Proteomes" id="UP000006352">
    <property type="component" value="Unassembled WGS sequence"/>
</dbReference>
<protein>
    <recommendedName>
        <fullName evidence="1">Glutathione S-transferase UstS-like C-terminal domain-containing protein</fullName>
    </recommendedName>
</protein>
<dbReference type="InterPro" id="IPR036249">
    <property type="entry name" value="Thioredoxin-like_sf"/>
</dbReference>
<dbReference type="STRING" id="599839.J4H3Z6"/>
<name>J4H3Z6_9APHY</name>
<feature type="domain" description="Glutathione S-transferase UstS-like C-terminal" evidence="1">
    <location>
        <begin position="87"/>
        <end position="226"/>
    </location>
</feature>
<accession>J4H3Z6</accession>
<dbReference type="AlphaFoldDB" id="J4H3Z6"/>
<dbReference type="InParanoid" id="J4H3Z6"/>
<dbReference type="CDD" id="cd00299">
    <property type="entry name" value="GST_C_family"/>
    <property type="match status" value="1"/>
</dbReference>
<dbReference type="Gene3D" id="1.20.1050.10">
    <property type="match status" value="1"/>
</dbReference>
<dbReference type="EMBL" id="HE797141">
    <property type="protein sequence ID" value="CCM04109.1"/>
    <property type="molecule type" value="Genomic_DNA"/>
</dbReference>
<dbReference type="HOGENOM" id="CLU_011226_4_0_1"/>
<dbReference type="OrthoDB" id="4951845at2759"/>
<reference evidence="2 3" key="1">
    <citation type="journal article" date="2012" name="Appl. Environ. Microbiol.">
        <title>Short-read sequencing for genomic analysis of the brown rot fungus Fibroporia radiculosa.</title>
        <authorList>
            <person name="Tang J.D."/>
            <person name="Perkins A.D."/>
            <person name="Sonstegard T.S."/>
            <person name="Schroeder S.G."/>
            <person name="Burgess S.C."/>
            <person name="Diehl S.V."/>
        </authorList>
    </citation>
    <scope>NUCLEOTIDE SEQUENCE [LARGE SCALE GENOMIC DNA]</scope>
    <source>
        <strain evidence="2 3">TFFH 294</strain>
    </source>
</reference>
<evidence type="ECO:0000313" key="2">
    <source>
        <dbReference type="EMBL" id="CCM04109.1"/>
    </source>
</evidence>
<dbReference type="Pfam" id="PF22041">
    <property type="entry name" value="GST_C_7"/>
    <property type="match status" value="1"/>
</dbReference>
<dbReference type="InterPro" id="IPR054416">
    <property type="entry name" value="GST_UstS-like_C"/>
</dbReference>
<evidence type="ECO:0000313" key="3">
    <source>
        <dbReference type="Proteomes" id="UP000006352"/>
    </source>
</evidence>
<dbReference type="GeneID" id="24099020"/>
<sequence length="230" mass="26369">MVPKRLESSEVPYTTRWLSYPDIADKLSSAGVPPTRTEKPFYTVPSIIDQSSAKSPVHLADSLVIVNYLEKTYPSRTIFPCGSRDIQLSYNEAIHKHVYTPMIPMAVPNTVRILDGRDLEFYRATRKDFLGVALEDMFPVHKQASLWRDLQKGLDEISALVDRAQGQRKCASRWLFSPNECPSYADFVLGSMFIWFKMAGPEGGWDRVSRWHGGRWGRLLRELQPYSQVR</sequence>
<dbReference type="SUPFAM" id="SSF52833">
    <property type="entry name" value="Thioredoxin-like"/>
    <property type="match status" value="1"/>
</dbReference>
<keyword evidence="3" id="KW-1185">Reference proteome</keyword>
<dbReference type="Gene3D" id="3.40.30.10">
    <property type="entry name" value="Glutaredoxin"/>
    <property type="match status" value="1"/>
</dbReference>